<dbReference type="EMBL" id="CP001322">
    <property type="protein sequence ID" value="ACL04177.1"/>
    <property type="molecule type" value="Genomic_DNA"/>
</dbReference>
<evidence type="ECO:0000313" key="2">
    <source>
        <dbReference type="EMBL" id="ACL04177.1"/>
    </source>
</evidence>
<dbReference type="eggNOG" id="ENOG5032ZKU">
    <property type="taxonomic scope" value="Bacteria"/>
</dbReference>
<accession>B8FFB7</accession>
<proteinExistence type="predicted"/>
<gene>
    <name evidence="2" type="ordered locus">Dalk_2484</name>
</gene>
<dbReference type="HOGENOM" id="CLU_1084718_0_0_7"/>
<sequence>MTTKEEELIAAEADARLDEFFSEDEWEAEVEDEALDPAEELGIKELKALILSLDWEITDEIMAKLKGEVDRLKSRWADDPVVKTFLSLLDNLGKYISKRKAEAHPDSVGLLQNAYKNLEKVLSMTGMDQESRKQIVMEDVAKFKKLREDIAASKTPKEPGAPPSDFDFAEESSAQTDAGEGEDSTAESMVSVESSGREVAGGAAVPGMGTASISMDTGALEVVMEKVVIAIAELTETIRTESEALRKEIQDLKNRD</sequence>
<name>B8FFB7_DESAL</name>
<evidence type="ECO:0000256" key="1">
    <source>
        <dbReference type="SAM" id="MobiDB-lite"/>
    </source>
</evidence>
<feature type="region of interest" description="Disordered" evidence="1">
    <location>
        <begin position="151"/>
        <end position="207"/>
    </location>
</feature>
<dbReference type="Proteomes" id="UP000000739">
    <property type="component" value="Chromosome"/>
</dbReference>
<evidence type="ECO:0000313" key="3">
    <source>
        <dbReference type="Proteomes" id="UP000000739"/>
    </source>
</evidence>
<keyword evidence="3" id="KW-1185">Reference proteome</keyword>
<reference evidence="2 3" key="1">
    <citation type="journal article" date="2012" name="Environ. Microbiol.">
        <title>The genome sequence of Desulfatibacillum alkenivorans AK-01: a blueprint for anaerobic alkane oxidation.</title>
        <authorList>
            <person name="Callaghan A.V."/>
            <person name="Morris B.E."/>
            <person name="Pereira I.A."/>
            <person name="McInerney M.J."/>
            <person name="Austin R.N."/>
            <person name="Groves J.T."/>
            <person name="Kukor J.J."/>
            <person name="Suflita J.M."/>
            <person name="Young L.Y."/>
            <person name="Zylstra G.J."/>
            <person name="Wawrik B."/>
        </authorList>
    </citation>
    <scope>NUCLEOTIDE SEQUENCE [LARGE SCALE GENOMIC DNA]</scope>
    <source>
        <strain evidence="2 3">AK-01</strain>
    </source>
</reference>
<protein>
    <submittedName>
        <fullName evidence="2">Uncharacterized protein</fullName>
    </submittedName>
</protein>
<organism evidence="2 3">
    <name type="scientific">Desulfatibacillum aliphaticivorans</name>
    <dbReference type="NCBI Taxonomy" id="218208"/>
    <lineage>
        <taxon>Bacteria</taxon>
        <taxon>Pseudomonadati</taxon>
        <taxon>Thermodesulfobacteriota</taxon>
        <taxon>Desulfobacteria</taxon>
        <taxon>Desulfobacterales</taxon>
        <taxon>Desulfatibacillaceae</taxon>
        <taxon>Desulfatibacillum</taxon>
    </lineage>
</organism>
<dbReference type="RefSeq" id="WP_015947251.1">
    <property type="nucleotide sequence ID" value="NC_011768.1"/>
</dbReference>
<dbReference type="KEGG" id="dal:Dalk_2484"/>
<dbReference type="AlphaFoldDB" id="B8FFB7"/>